<dbReference type="InterPro" id="IPR020103">
    <property type="entry name" value="PsdUridine_synth_cat_dom_sf"/>
</dbReference>
<evidence type="ECO:0000259" key="7">
    <source>
        <dbReference type="Pfam" id="PF01509"/>
    </source>
</evidence>
<reference evidence="8 9" key="1">
    <citation type="journal article" date="2018" name="BMC Genomics">
        <title>Genomic evidence for intraspecific hybridization in a clonal and extremely halotolerant yeast.</title>
        <authorList>
            <person name="Gostincar C."/>
            <person name="Stajich J.E."/>
            <person name="Zupancic J."/>
            <person name="Zalar P."/>
            <person name="Gunde-Cimerman N."/>
        </authorList>
    </citation>
    <scope>NUCLEOTIDE SEQUENCE [LARGE SCALE GENOMIC DNA]</scope>
    <source>
        <strain evidence="8 9">EXF-10513</strain>
    </source>
</reference>
<dbReference type="Proteomes" id="UP000269539">
    <property type="component" value="Unassembled WGS sequence"/>
</dbReference>
<feature type="region of interest" description="Disordered" evidence="6">
    <location>
        <begin position="546"/>
        <end position="580"/>
    </location>
</feature>
<dbReference type="GO" id="GO:0006400">
    <property type="term" value="P:tRNA modification"/>
    <property type="evidence" value="ECO:0007669"/>
    <property type="project" value="TreeGrafter"/>
</dbReference>
<dbReference type="InterPro" id="IPR014780">
    <property type="entry name" value="tRNA_psdUridine_synth_TruB"/>
</dbReference>
<dbReference type="InterPro" id="IPR002501">
    <property type="entry name" value="PsdUridine_synth_N"/>
</dbReference>
<feature type="region of interest" description="Disordered" evidence="6">
    <location>
        <begin position="345"/>
        <end position="477"/>
    </location>
</feature>
<feature type="compositionally biased region" description="Low complexity" evidence="6">
    <location>
        <begin position="429"/>
        <end position="446"/>
    </location>
</feature>
<keyword evidence="4" id="KW-0819">tRNA processing</keyword>
<dbReference type="VEuPathDB" id="FungiDB:BTJ68_07972"/>
<dbReference type="GO" id="GO:0160148">
    <property type="term" value="F:tRNA pseudouridine(55) synthase activity"/>
    <property type="evidence" value="ECO:0007669"/>
    <property type="project" value="UniProtKB-EC"/>
</dbReference>
<dbReference type="EC" id="5.4.99.25" evidence="3"/>
<comment type="caution">
    <text evidence="8">The sequence shown here is derived from an EMBL/GenBank/DDBJ whole genome shotgun (WGS) entry which is preliminary data.</text>
</comment>
<dbReference type="GO" id="GO:1990481">
    <property type="term" value="P:mRNA pseudouridine synthesis"/>
    <property type="evidence" value="ECO:0007669"/>
    <property type="project" value="TreeGrafter"/>
</dbReference>
<feature type="region of interest" description="Disordered" evidence="6">
    <location>
        <begin position="163"/>
        <end position="184"/>
    </location>
</feature>
<comment type="similarity">
    <text evidence="2">Belongs to the pseudouridine synthase TruB family.</text>
</comment>
<feature type="compositionally biased region" description="Basic and acidic residues" evidence="6">
    <location>
        <begin position="560"/>
        <end position="572"/>
    </location>
</feature>
<dbReference type="SUPFAM" id="SSF55120">
    <property type="entry name" value="Pseudouridine synthase"/>
    <property type="match status" value="1"/>
</dbReference>
<protein>
    <recommendedName>
        <fullName evidence="3">tRNA pseudouridine(55) synthase</fullName>
        <ecNumber evidence="3">5.4.99.25</ecNumber>
    </recommendedName>
</protein>
<dbReference type="EMBL" id="QWIO01003034">
    <property type="protein sequence ID" value="RMY47816.1"/>
    <property type="molecule type" value="Genomic_DNA"/>
</dbReference>
<evidence type="ECO:0000256" key="5">
    <source>
        <dbReference type="ARBA" id="ARBA00023235"/>
    </source>
</evidence>
<sequence length="580" mass="62994">MIRILIGGGGVVRDDTASSRRETIAQGNGFHLQTRTGFAKKARRNSALRYRSGRSQPQAGIDFRLSHAPSGLMGKLHIGDATDLKHFKLLFASFMRGSHILRQTIRHATPSTMSPPAPPSGPILEGVFAINKPPGITSAQVIRDVQSHFNPSALFQPWLHAERARRDRESHNQKQKRRSWKQRQPIQVKIGHGGTLDPLATGVLILGIGAGTKRLNEFLECTKSYETVLLFGAATDSYDTEGKIVARKPYGHVTREVVEEKVKAFRGKIMQKPPIFSAKRIQGKRLYEYAREGKSLPEGYQIEDCAVDVKELEVLEWLEGGKHGFAWPGTEAEGEEKRLVDEVLGLEDQGNEATKQGAAMGKRKRDEEDEKHEAREEETVGGAVTADDGSLPAPPSPKRAKAAPQPSEETPVVSGALPKEPSIPEPQGATADAPPNTENPANAATTSPDQPLPTTETPPPSSQTTPSSPPPPCPAPAIRLRMTVTSGFYVRSLCHDLGAAVDSLGCMAELVRTRQGDFEVGVNALPYEDLAQGEEVWGPQVRRMLESWNGKGHGGGEGGEEGKVEDGEDRGRRNTSSEGE</sequence>
<organism evidence="8 9">
    <name type="scientific">Hortaea werneckii</name>
    <name type="common">Black yeast</name>
    <name type="synonym">Cladosporium werneckii</name>
    <dbReference type="NCBI Taxonomy" id="91943"/>
    <lineage>
        <taxon>Eukaryota</taxon>
        <taxon>Fungi</taxon>
        <taxon>Dikarya</taxon>
        <taxon>Ascomycota</taxon>
        <taxon>Pezizomycotina</taxon>
        <taxon>Dothideomycetes</taxon>
        <taxon>Dothideomycetidae</taxon>
        <taxon>Mycosphaerellales</taxon>
        <taxon>Teratosphaeriaceae</taxon>
        <taxon>Hortaea</taxon>
    </lineage>
</organism>
<feature type="compositionally biased region" description="Pro residues" evidence="6">
    <location>
        <begin position="456"/>
        <end position="475"/>
    </location>
</feature>
<dbReference type="GO" id="GO:0003723">
    <property type="term" value="F:RNA binding"/>
    <property type="evidence" value="ECO:0007669"/>
    <property type="project" value="InterPro"/>
</dbReference>
<dbReference type="Gene3D" id="3.30.2350.10">
    <property type="entry name" value="Pseudouridine synthase"/>
    <property type="match status" value="2"/>
</dbReference>
<evidence type="ECO:0000256" key="4">
    <source>
        <dbReference type="ARBA" id="ARBA00022694"/>
    </source>
</evidence>
<keyword evidence="5" id="KW-0413">Isomerase</keyword>
<dbReference type="Pfam" id="PF01509">
    <property type="entry name" value="TruB_N"/>
    <property type="match status" value="1"/>
</dbReference>
<evidence type="ECO:0000256" key="6">
    <source>
        <dbReference type="SAM" id="MobiDB-lite"/>
    </source>
</evidence>
<evidence type="ECO:0000313" key="8">
    <source>
        <dbReference type="EMBL" id="RMY47816.1"/>
    </source>
</evidence>
<dbReference type="AlphaFoldDB" id="A0A3M7C7U7"/>
<feature type="compositionally biased region" description="Basic and acidic residues" evidence="6">
    <location>
        <begin position="163"/>
        <end position="172"/>
    </location>
</feature>
<evidence type="ECO:0000313" key="9">
    <source>
        <dbReference type="Proteomes" id="UP000269539"/>
    </source>
</evidence>
<proteinExistence type="inferred from homology"/>
<feature type="domain" description="Pseudouridine synthase II N-terminal" evidence="7">
    <location>
        <begin position="188"/>
        <end position="317"/>
    </location>
</feature>
<dbReference type="HAMAP" id="MF_01080">
    <property type="entry name" value="TruB_bact"/>
    <property type="match status" value="1"/>
</dbReference>
<evidence type="ECO:0000256" key="3">
    <source>
        <dbReference type="ARBA" id="ARBA00012787"/>
    </source>
</evidence>
<dbReference type="PANTHER" id="PTHR13767:SF2">
    <property type="entry name" value="PSEUDOURIDYLATE SYNTHASE TRUB1"/>
    <property type="match status" value="1"/>
</dbReference>
<dbReference type="GO" id="GO:0005634">
    <property type="term" value="C:nucleus"/>
    <property type="evidence" value="ECO:0007669"/>
    <property type="project" value="TreeGrafter"/>
</dbReference>
<accession>A0A3M7C7U7</accession>
<evidence type="ECO:0000256" key="1">
    <source>
        <dbReference type="ARBA" id="ARBA00001166"/>
    </source>
</evidence>
<comment type="catalytic activity">
    <reaction evidence="1">
        <text>a uridine in mRNA = a pseudouridine in mRNA</text>
        <dbReference type="Rhea" id="RHEA:56644"/>
        <dbReference type="Rhea" id="RHEA-COMP:14658"/>
        <dbReference type="Rhea" id="RHEA-COMP:14659"/>
        <dbReference type="ChEBI" id="CHEBI:65314"/>
        <dbReference type="ChEBI" id="CHEBI:65315"/>
    </reaction>
</comment>
<dbReference type="PANTHER" id="PTHR13767">
    <property type="entry name" value="TRNA-PSEUDOURIDINE SYNTHASE"/>
    <property type="match status" value="1"/>
</dbReference>
<gene>
    <name evidence="8" type="ORF">D0864_14997</name>
</gene>
<evidence type="ECO:0000256" key="2">
    <source>
        <dbReference type="ARBA" id="ARBA00008999"/>
    </source>
</evidence>
<name>A0A3M7C7U7_HORWE</name>